<dbReference type="EMBL" id="KF900394">
    <property type="protein sequence ID" value="AIE93425.1"/>
    <property type="molecule type" value="Genomic_DNA"/>
</dbReference>
<reference evidence="1" key="1">
    <citation type="journal article" date="2014" name="Genome Biol. Evol.">
        <title>Pangenome evidence for extensive interdomain horizontal transfer affecting lineage core and shell genes in uncultured planktonic thaumarchaeota and euryarchaeota.</title>
        <authorList>
            <person name="Deschamps P."/>
            <person name="Zivanovic Y."/>
            <person name="Moreira D."/>
            <person name="Rodriguez-Valera F."/>
            <person name="Lopez-Garcia P."/>
        </authorList>
    </citation>
    <scope>NUCLEOTIDE SEQUENCE</scope>
</reference>
<sequence>MSSVSLRNDTLVEIATFLVRRWSGNDQITVEFSKKN</sequence>
<dbReference type="AlphaFoldDB" id="A0A075FP96"/>
<name>A0A075FP96_9ARCH</name>
<organism evidence="1">
    <name type="scientific">uncultured marine thaumarchaeote AD1000_36_B08</name>
    <dbReference type="NCBI Taxonomy" id="1455910"/>
    <lineage>
        <taxon>Archaea</taxon>
        <taxon>Nitrososphaerota</taxon>
        <taxon>environmental samples</taxon>
    </lineage>
</organism>
<accession>A0A075FP96</accession>
<protein>
    <submittedName>
        <fullName evidence="1">Uncharacterized protein</fullName>
    </submittedName>
</protein>
<evidence type="ECO:0000313" key="1">
    <source>
        <dbReference type="EMBL" id="AIE93425.1"/>
    </source>
</evidence>
<proteinExistence type="predicted"/>